<proteinExistence type="predicted"/>
<organism evidence="1 2">
    <name type="scientific">Flagellimonas nanhaiensis</name>
    <dbReference type="NCBI Taxonomy" id="2292706"/>
    <lineage>
        <taxon>Bacteria</taxon>
        <taxon>Pseudomonadati</taxon>
        <taxon>Bacteroidota</taxon>
        <taxon>Flavobacteriia</taxon>
        <taxon>Flavobacteriales</taxon>
        <taxon>Flavobacteriaceae</taxon>
        <taxon>Flagellimonas</taxon>
    </lineage>
</organism>
<evidence type="ECO:0000313" key="1">
    <source>
        <dbReference type="EMBL" id="RDY58054.1"/>
    </source>
</evidence>
<keyword evidence="2" id="KW-1185">Reference proteome</keyword>
<dbReference type="AlphaFoldDB" id="A0A371JLW9"/>
<evidence type="ECO:0000313" key="2">
    <source>
        <dbReference type="Proteomes" id="UP000261828"/>
    </source>
</evidence>
<dbReference type="EMBL" id="QTJX01000005">
    <property type="protein sequence ID" value="RDY58054.1"/>
    <property type="molecule type" value="Genomic_DNA"/>
</dbReference>
<name>A0A371JLW9_9FLAO</name>
<accession>A0A371JLW9</accession>
<dbReference type="Proteomes" id="UP000261828">
    <property type="component" value="Unassembled WGS sequence"/>
</dbReference>
<protein>
    <submittedName>
        <fullName evidence="1">Uncharacterized protein</fullName>
    </submittedName>
</protein>
<sequence>MKMIKQLHLASQYLAAAGKSFLEHKADDSHTNLEFSIETKSLLTRAFDGSKTQLGLNYKTFSLDWIASQSESISLNGKTHQQLIEWLAEMTKKSGLNKTYEYNLHYQLPYSLDDGEEFKLSSKEEVEELIRLRTLAQNVISQFLKEEQLESEIRIWPHHFDTGAFAHLHDGSGKSVGLGMAIPDNMIDDLYFYISGYRGHDNLNTWAFPALSHGKWVNNGFKGAVMPASKTDETTVLQFFREALKGYQS</sequence>
<gene>
    <name evidence="1" type="ORF">DX873_16120</name>
</gene>
<dbReference type="RefSeq" id="WP_116185524.1">
    <property type="nucleotide sequence ID" value="NZ_QTJX01000005.1"/>
</dbReference>
<dbReference type="OrthoDB" id="1158385at2"/>
<reference evidence="1 2" key="1">
    <citation type="submission" date="2018-08" db="EMBL/GenBank/DDBJ databases">
        <title>Muricauda nanhaiensis sp. nov., isolated from seawater of the South China Sea.</title>
        <authorList>
            <person name="Dang Y."/>
        </authorList>
    </citation>
    <scope>NUCLEOTIDE SEQUENCE [LARGE SCALE GENOMIC DNA]</scope>
    <source>
        <strain evidence="1 2">SM1704</strain>
    </source>
</reference>
<comment type="caution">
    <text evidence="1">The sequence shown here is derived from an EMBL/GenBank/DDBJ whole genome shotgun (WGS) entry which is preliminary data.</text>
</comment>